<dbReference type="CDD" id="cd00077">
    <property type="entry name" value="HDc"/>
    <property type="match status" value="1"/>
</dbReference>
<keyword evidence="2" id="KW-0378">Hydrolase</keyword>
<dbReference type="InterPro" id="IPR003607">
    <property type="entry name" value="HD/PDEase_dom"/>
</dbReference>
<dbReference type="GO" id="GO:0071111">
    <property type="term" value="F:cyclic-guanylate-specific phosphodiesterase activity"/>
    <property type="evidence" value="ECO:0007669"/>
    <property type="project" value="UniProtKB-EC"/>
</dbReference>
<dbReference type="EMBL" id="FLQZ01000018">
    <property type="protein sequence ID" value="SBT12207.1"/>
    <property type="molecule type" value="Genomic_DNA"/>
</dbReference>
<dbReference type="SMART" id="SM00471">
    <property type="entry name" value="HDc"/>
    <property type="match status" value="1"/>
</dbReference>
<dbReference type="Pfam" id="PF13487">
    <property type="entry name" value="HD_5"/>
    <property type="match status" value="1"/>
</dbReference>
<protein>
    <submittedName>
        <fullName evidence="2">Cyclic di-GMP phosphodiesterase response regulator RpfG</fullName>
        <ecNumber evidence="2">3.1.4.52</ecNumber>
    </submittedName>
</protein>
<name>A0A1C3JAX2_9VIBR</name>
<feature type="domain" description="HD-GYP" evidence="1">
    <location>
        <begin position="14"/>
        <end position="207"/>
    </location>
</feature>
<dbReference type="EC" id="3.1.4.52" evidence="2"/>
<dbReference type="AlphaFoldDB" id="A0A1C3JAX2"/>
<dbReference type="PANTHER" id="PTHR43155:SF2">
    <property type="entry name" value="CYCLIC DI-GMP PHOSPHODIESTERASE PA4108"/>
    <property type="match status" value="1"/>
</dbReference>
<keyword evidence="3" id="KW-1185">Reference proteome</keyword>
<dbReference type="PROSITE" id="PS51832">
    <property type="entry name" value="HD_GYP"/>
    <property type="match status" value="1"/>
</dbReference>
<dbReference type="InterPro" id="IPR037522">
    <property type="entry name" value="HD_GYP_dom"/>
</dbReference>
<evidence type="ECO:0000259" key="1">
    <source>
        <dbReference type="PROSITE" id="PS51832"/>
    </source>
</evidence>
<dbReference type="Gene3D" id="1.10.3210.10">
    <property type="entry name" value="Hypothetical protein af1432"/>
    <property type="match status" value="1"/>
</dbReference>
<evidence type="ECO:0000313" key="3">
    <source>
        <dbReference type="Proteomes" id="UP000092819"/>
    </source>
</evidence>
<proteinExistence type="predicted"/>
<dbReference type="RefSeq" id="WP_065675714.1">
    <property type="nucleotide sequence ID" value="NZ_AP025463.1"/>
</dbReference>
<organism evidence="2 3">
    <name type="scientific">Vibrio celticus</name>
    <dbReference type="NCBI Taxonomy" id="446372"/>
    <lineage>
        <taxon>Bacteria</taxon>
        <taxon>Pseudomonadati</taxon>
        <taxon>Pseudomonadota</taxon>
        <taxon>Gammaproteobacteria</taxon>
        <taxon>Vibrionales</taxon>
        <taxon>Vibrionaceae</taxon>
        <taxon>Vibrio</taxon>
    </lineage>
</organism>
<dbReference type="Proteomes" id="UP000092819">
    <property type="component" value="Unassembled WGS sequence"/>
</dbReference>
<dbReference type="SUPFAM" id="SSF109604">
    <property type="entry name" value="HD-domain/PDEase-like"/>
    <property type="match status" value="1"/>
</dbReference>
<evidence type="ECO:0000313" key="2">
    <source>
        <dbReference type="EMBL" id="SBT12207.1"/>
    </source>
</evidence>
<gene>
    <name evidence="2" type="primary">rpfG_2</name>
    <name evidence="2" type="ORF">VCE7224_00949</name>
</gene>
<reference evidence="3" key="1">
    <citation type="submission" date="2016-06" db="EMBL/GenBank/DDBJ databases">
        <authorList>
            <person name="Rodrigo-Torres L."/>
            <person name="Arahal D.R."/>
        </authorList>
    </citation>
    <scope>NUCLEOTIDE SEQUENCE [LARGE SCALE GENOMIC DNA]</scope>
    <source>
        <strain evidence="3">CECT 7224</strain>
    </source>
</reference>
<accession>A0A1C3JAX2</accession>
<sequence>MNQTKIDRVYTLALQHKHSLDALRLLQPMRHHSMETYEHTLRVCLLSYSFGHYLKFGREQLELIFDSALVHDLGKLATPDAVLHKNGKLTPVERQVMNKHVEESYSMTWEVPELELASILGALHHERWDGNGYPLRLKGSETPLIGQVLALVDTWDTITSTRAYRTGMPAKKALRILFDERLKGQFNPLLVDKFIAFIFNMSRPEPA</sequence>
<dbReference type="PANTHER" id="PTHR43155">
    <property type="entry name" value="CYCLIC DI-GMP PHOSPHODIESTERASE PA4108-RELATED"/>
    <property type="match status" value="1"/>
</dbReference>